<evidence type="ECO:0000313" key="14">
    <source>
        <dbReference type="Proteomes" id="UP000031552"/>
    </source>
</evidence>
<evidence type="ECO:0000313" key="13">
    <source>
        <dbReference type="EMBL" id="CDR33576.1"/>
    </source>
</evidence>
<evidence type="ECO:0000256" key="2">
    <source>
        <dbReference type="ARBA" id="ARBA00005019"/>
    </source>
</evidence>
<dbReference type="UniPathway" id="UPA00253">
    <property type="reaction ID" value="UER00332"/>
</dbReference>
<dbReference type="HAMAP" id="MF_00244">
    <property type="entry name" value="NaMN_adenylyltr"/>
    <property type="match status" value="1"/>
</dbReference>
<dbReference type="EC" id="2.7.7.18" evidence="11"/>
<comment type="similarity">
    <text evidence="3 11">Belongs to the NadD family.</text>
</comment>
<comment type="pathway">
    <text evidence="2 11">Cofactor biosynthesis; NAD(+) biosynthesis; deamido-NAD(+) from nicotinate D-ribonucleotide: step 1/1.</text>
</comment>
<keyword evidence="14" id="KW-1185">Reference proteome</keyword>
<evidence type="ECO:0000256" key="4">
    <source>
        <dbReference type="ARBA" id="ARBA00022642"/>
    </source>
</evidence>
<evidence type="ECO:0000256" key="8">
    <source>
        <dbReference type="ARBA" id="ARBA00022840"/>
    </source>
</evidence>
<comment type="caution">
    <text evidence="13">The sequence shown here is derived from an EMBL/GenBank/DDBJ whole genome shotgun (WGS) entry which is preliminary data.</text>
</comment>
<dbReference type="Gene3D" id="3.40.50.620">
    <property type="entry name" value="HUPs"/>
    <property type="match status" value="1"/>
</dbReference>
<evidence type="ECO:0000256" key="11">
    <source>
        <dbReference type="HAMAP-Rule" id="MF_00244"/>
    </source>
</evidence>
<keyword evidence="8 11" id="KW-0067">ATP-binding</keyword>
<keyword evidence="9 11" id="KW-0520">NAD</keyword>
<feature type="domain" description="Cytidyltransferase-like" evidence="12">
    <location>
        <begin position="6"/>
        <end position="171"/>
    </location>
</feature>
<sequence>MANIGIFGGSFNPVHNGHLHLAESLKYEKGLDEVWFIPAFISPFKQSEPPIKGYHRLKMLELALEDKKVFRVLDIECQKESPSYTYDTVIDLKKKHPKDKLYLMLGSDSAKTLPAWHRADELIKEIDLLIGARSPEVDWEALEKFPPFYNKVKEGWVSIDPLEISSSEIRQLIKSNKPINLYVPDSVEAYIKKYQLYSDDLKSSS</sequence>
<dbReference type="PANTHER" id="PTHR39321:SF3">
    <property type="entry name" value="PHOSPHOPANTETHEINE ADENYLYLTRANSFERASE"/>
    <property type="match status" value="1"/>
</dbReference>
<dbReference type="Pfam" id="PF01467">
    <property type="entry name" value="CTP_transf_like"/>
    <property type="match status" value="1"/>
</dbReference>
<comment type="catalytic activity">
    <reaction evidence="10 11">
        <text>nicotinate beta-D-ribonucleotide + ATP + H(+) = deamido-NAD(+) + diphosphate</text>
        <dbReference type="Rhea" id="RHEA:22860"/>
        <dbReference type="ChEBI" id="CHEBI:15378"/>
        <dbReference type="ChEBI" id="CHEBI:30616"/>
        <dbReference type="ChEBI" id="CHEBI:33019"/>
        <dbReference type="ChEBI" id="CHEBI:57502"/>
        <dbReference type="ChEBI" id="CHEBI:58437"/>
        <dbReference type="EC" id="2.7.7.18"/>
    </reaction>
</comment>
<dbReference type="Proteomes" id="UP000031552">
    <property type="component" value="Unassembled WGS sequence"/>
</dbReference>
<evidence type="ECO:0000256" key="10">
    <source>
        <dbReference type="ARBA" id="ARBA00048721"/>
    </source>
</evidence>
<dbReference type="RefSeq" id="WP_041017042.1">
    <property type="nucleotide sequence ID" value="NZ_CCEJ010000003.1"/>
</dbReference>
<dbReference type="GO" id="GO:0009435">
    <property type="term" value="P:NAD+ biosynthetic process"/>
    <property type="evidence" value="ECO:0007669"/>
    <property type="project" value="UniProtKB-UniRule"/>
</dbReference>
<gene>
    <name evidence="11 13" type="primary">nadD</name>
    <name evidence="13" type="ORF">CSEC_0745</name>
</gene>
<dbReference type="STRING" id="1437425.CSEC_0745"/>
<dbReference type="AlphaFoldDB" id="A0A090CYM2"/>
<dbReference type="EMBL" id="CCEJ010000003">
    <property type="protein sequence ID" value="CDR33576.1"/>
    <property type="molecule type" value="Genomic_DNA"/>
</dbReference>
<dbReference type="eggNOG" id="COG1057">
    <property type="taxonomic scope" value="Bacteria"/>
</dbReference>
<evidence type="ECO:0000256" key="6">
    <source>
        <dbReference type="ARBA" id="ARBA00022695"/>
    </source>
</evidence>
<keyword evidence="4 11" id="KW-0662">Pyridine nucleotide biosynthesis</keyword>
<comment type="function">
    <text evidence="1 11">Catalyzes the reversible adenylation of nicotinate mononucleotide (NaMN) to nicotinic acid adenine dinucleotide (NaAD).</text>
</comment>
<dbReference type="InterPro" id="IPR005248">
    <property type="entry name" value="NadD/NMNAT"/>
</dbReference>
<dbReference type="InterPro" id="IPR014729">
    <property type="entry name" value="Rossmann-like_a/b/a_fold"/>
</dbReference>
<keyword evidence="6 11" id="KW-0548">Nucleotidyltransferase</keyword>
<evidence type="ECO:0000256" key="7">
    <source>
        <dbReference type="ARBA" id="ARBA00022741"/>
    </source>
</evidence>
<dbReference type="NCBIfam" id="NF000840">
    <property type="entry name" value="PRK00071.1-3"/>
    <property type="match status" value="1"/>
</dbReference>
<dbReference type="NCBIfam" id="TIGR00125">
    <property type="entry name" value="cyt_tran_rel"/>
    <property type="match status" value="1"/>
</dbReference>
<dbReference type="GO" id="GO:0005524">
    <property type="term" value="F:ATP binding"/>
    <property type="evidence" value="ECO:0007669"/>
    <property type="project" value="UniProtKB-KW"/>
</dbReference>
<dbReference type="OrthoDB" id="5295945at2"/>
<dbReference type="InterPro" id="IPR004821">
    <property type="entry name" value="Cyt_trans-like"/>
</dbReference>
<dbReference type="CDD" id="cd02165">
    <property type="entry name" value="NMNAT"/>
    <property type="match status" value="1"/>
</dbReference>
<keyword evidence="5 11" id="KW-0808">Transferase</keyword>
<dbReference type="NCBIfam" id="TIGR00482">
    <property type="entry name" value="nicotinate (nicotinamide) nucleotide adenylyltransferase"/>
    <property type="match status" value="1"/>
</dbReference>
<accession>A0A090CYM2</accession>
<evidence type="ECO:0000259" key="12">
    <source>
        <dbReference type="Pfam" id="PF01467"/>
    </source>
</evidence>
<evidence type="ECO:0000256" key="3">
    <source>
        <dbReference type="ARBA" id="ARBA00009014"/>
    </source>
</evidence>
<evidence type="ECO:0000256" key="1">
    <source>
        <dbReference type="ARBA" id="ARBA00002324"/>
    </source>
</evidence>
<keyword evidence="7 11" id="KW-0547">Nucleotide-binding</keyword>
<dbReference type="GO" id="GO:0004515">
    <property type="term" value="F:nicotinate-nucleotide adenylyltransferase activity"/>
    <property type="evidence" value="ECO:0007669"/>
    <property type="project" value="UniProtKB-UniRule"/>
</dbReference>
<evidence type="ECO:0000256" key="9">
    <source>
        <dbReference type="ARBA" id="ARBA00023027"/>
    </source>
</evidence>
<organism evidence="13 14">
    <name type="scientific">Candidatus Criblamydia sequanensis CRIB-18</name>
    <dbReference type="NCBI Taxonomy" id="1437425"/>
    <lineage>
        <taxon>Bacteria</taxon>
        <taxon>Pseudomonadati</taxon>
        <taxon>Chlamydiota</taxon>
        <taxon>Chlamydiia</taxon>
        <taxon>Parachlamydiales</taxon>
        <taxon>Candidatus Criblamydiaceae</taxon>
        <taxon>Candidatus Criblamydia</taxon>
    </lineage>
</organism>
<evidence type="ECO:0000256" key="5">
    <source>
        <dbReference type="ARBA" id="ARBA00022679"/>
    </source>
</evidence>
<name>A0A090CYM2_9BACT</name>
<protein>
    <recommendedName>
        <fullName evidence="11">Probable nicotinate-nucleotide adenylyltransferase</fullName>
        <ecNumber evidence="11">2.7.7.18</ecNumber>
    </recommendedName>
    <alternativeName>
        <fullName evidence="11">Deamido-NAD(+) diphosphorylase</fullName>
    </alternativeName>
    <alternativeName>
        <fullName evidence="11">Deamido-NAD(+) pyrophosphorylase</fullName>
    </alternativeName>
    <alternativeName>
        <fullName evidence="11">Nicotinate mononucleotide adenylyltransferase</fullName>
        <shortName evidence="11">NaMN adenylyltransferase</shortName>
    </alternativeName>
</protein>
<proteinExistence type="inferred from homology"/>
<reference evidence="13" key="1">
    <citation type="submission" date="2013-12" db="EMBL/GenBank/DDBJ databases">
        <authorList>
            <person name="Linke B."/>
        </authorList>
    </citation>
    <scope>NUCLEOTIDE SEQUENCE [LARGE SCALE GENOMIC DNA]</scope>
    <source>
        <strain evidence="13">CRIB-18</strain>
    </source>
</reference>
<dbReference type="PANTHER" id="PTHR39321">
    <property type="entry name" value="NICOTINATE-NUCLEOTIDE ADENYLYLTRANSFERASE-RELATED"/>
    <property type="match status" value="1"/>
</dbReference>
<dbReference type="SUPFAM" id="SSF52374">
    <property type="entry name" value="Nucleotidylyl transferase"/>
    <property type="match status" value="1"/>
</dbReference>
<reference evidence="13" key="2">
    <citation type="submission" date="2014-09" db="EMBL/GenBank/DDBJ databases">
        <title>Criblamydia sequanensis harbors a mega-plasmid encoding arsenite resistance.</title>
        <authorList>
            <person name="Bertelli C."/>
            <person name="Goesmann A."/>
            <person name="Greub G."/>
        </authorList>
    </citation>
    <scope>NUCLEOTIDE SEQUENCE [LARGE SCALE GENOMIC DNA]</scope>
    <source>
        <strain evidence="13">CRIB-18</strain>
    </source>
</reference>